<dbReference type="GO" id="GO:0035516">
    <property type="term" value="F:broad specificity oxidative DNA demethylase activity"/>
    <property type="evidence" value="ECO:0007669"/>
    <property type="project" value="TreeGrafter"/>
</dbReference>
<evidence type="ECO:0000256" key="6">
    <source>
        <dbReference type="SAM" id="MobiDB-lite"/>
    </source>
</evidence>
<protein>
    <recommendedName>
        <fullName evidence="7">Alpha-ketoglutarate-dependent dioxygenase AlkB-like domain-containing protein</fullName>
    </recommendedName>
</protein>
<dbReference type="Proteomes" id="UP000011083">
    <property type="component" value="Unassembled WGS sequence"/>
</dbReference>
<dbReference type="PANTHER" id="PTHR16557:SF2">
    <property type="entry name" value="NUCLEIC ACID DIOXYGENASE ALKBH1"/>
    <property type="match status" value="1"/>
</dbReference>
<evidence type="ECO:0000256" key="5">
    <source>
        <dbReference type="PIRSR" id="PIRSR604574-2"/>
    </source>
</evidence>
<dbReference type="InterPro" id="IPR004574">
    <property type="entry name" value="Alkb"/>
</dbReference>
<keyword evidence="1 5" id="KW-0479">Metal-binding</keyword>
<dbReference type="OMA" id="PRMAKRE"/>
<reference evidence="8 9" key="1">
    <citation type="journal article" date="2013" name="Genome Biol.">
        <title>Genome of Acanthamoeba castellanii highlights extensive lateral gene transfer and early evolution of tyrosine kinase signaling.</title>
        <authorList>
            <person name="Clarke M."/>
            <person name="Lohan A.J."/>
            <person name="Liu B."/>
            <person name="Lagkouvardos I."/>
            <person name="Roy S."/>
            <person name="Zafar N."/>
            <person name="Bertelli C."/>
            <person name="Schilde C."/>
            <person name="Kianianmomeni A."/>
            <person name="Burglin T.R."/>
            <person name="Frech C."/>
            <person name="Turcotte B."/>
            <person name="Kopec K.O."/>
            <person name="Synnott J.M."/>
            <person name="Choo C."/>
            <person name="Paponov I."/>
            <person name="Finkler A."/>
            <person name="Soon Heng Tan C."/>
            <person name="Hutchins A.P."/>
            <person name="Weinmeier T."/>
            <person name="Rattei T."/>
            <person name="Chu J.S."/>
            <person name="Gimenez G."/>
            <person name="Irimia M."/>
            <person name="Rigden D.J."/>
            <person name="Fitzpatrick D.A."/>
            <person name="Lorenzo-Morales J."/>
            <person name="Bateman A."/>
            <person name="Chiu C.H."/>
            <person name="Tang P."/>
            <person name="Hegemann P."/>
            <person name="Fromm H."/>
            <person name="Raoult D."/>
            <person name="Greub G."/>
            <person name="Miranda-Saavedra D."/>
            <person name="Chen N."/>
            <person name="Nash P."/>
            <person name="Ginger M.L."/>
            <person name="Horn M."/>
            <person name="Schaap P."/>
            <person name="Caler L."/>
            <person name="Loftus B."/>
        </authorList>
    </citation>
    <scope>NUCLEOTIDE SEQUENCE [LARGE SCALE GENOMIC DNA]</scope>
    <source>
        <strain evidence="8 9">Neff</strain>
    </source>
</reference>
<dbReference type="GO" id="GO:0035513">
    <property type="term" value="P:oxidative RNA demethylation"/>
    <property type="evidence" value="ECO:0007669"/>
    <property type="project" value="TreeGrafter"/>
</dbReference>
<keyword evidence="2" id="KW-0223">Dioxygenase</keyword>
<dbReference type="GO" id="GO:0005737">
    <property type="term" value="C:cytoplasm"/>
    <property type="evidence" value="ECO:0007669"/>
    <property type="project" value="TreeGrafter"/>
</dbReference>
<accession>L8HFK5</accession>
<gene>
    <name evidence="8" type="ORF">ACA1_071400</name>
</gene>
<dbReference type="GO" id="GO:0008198">
    <property type="term" value="F:ferrous iron binding"/>
    <property type="evidence" value="ECO:0007669"/>
    <property type="project" value="TreeGrafter"/>
</dbReference>
<name>L8HFK5_ACACF</name>
<dbReference type="VEuPathDB" id="AmoebaDB:ACA1_071400"/>
<keyword evidence="9" id="KW-1185">Reference proteome</keyword>
<evidence type="ECO:0000256" key="4">
    <source>
        <dbReference type="ARBA" id="ARBA00023004"/>
    </source>
</evidence>
<feature type="domain" description="Alpha-ketoglutarate-dependent dioxygenase AlkB-like" evidence="7">
    <location>
        <begin position="20"/>
        <end position="200"/>
    </location>
</feature>
<dbReference type="PANTHER" id="PTHR16557">
    <property type="entry name" value="ALKYLATED DNA REPAIR PROTEIN ALKB-RELATED"/>
    <property type="match status" value="1"/>
</dbReference>
<dbReference type="Pfam" id="PF13532">
    <property type="entry name" value="2OG-FeII_Oxy_2"/>
    <property type="match status" value="1"/>
</dbReference>
<evidence type="ECO:0000256" key="2">
    <source>
        <dbReference type="ARBA" id="ARBA00022964"/>
    </source>
</evidence>
<evidence type="ECO:0000256" key="1">
    <source>
        <dbReference type="ARBA" id="ARBA00022723"/>
    </source>
</evidence>
<dbReference type="OrthoDB" id="6614653at2759"/>
<dbReference type="InterPro" id="IPR037151">
    <property type="entry name" value="AlkB-like_sf"/>
</dbReference>
<sequence length="220" mass="24541">MEEASPAAALHAHEAVLQEGVVHLKGFLRPDQQRELFEGIQQAAQTYTPTRARNALSNFQKIMYYNCKSHKHLIPSSFLWLSSEACAAASDASPDHIPPSYSPDYATSFLYPERDGRLTGHVDKVTGWVVLFSLGCTARFFVKGPRMAKREVLDFRSGDVLVFNGGTEWGIYHGIDTVVAGSTPEWLPELASARLSLQLRQSERNDNRPPPNTRPHTNYA</sequence>
<feature type="binding site" evidence="5">
    <location>
        <position position="173"/>
    </location>
    <ligand>
        <name>Fe cation</name>
        <dbReference type="ChEBI" id="CHEBI:24875"/>
        <note>catalytic</note>
    </ligand>
</feature>
<evidence type="ECO:0000259" key="7">
    <source>
        <dbReference type="Pfam" id="PF13532"/>
    </source>
</evidence>
<dbReference type="KEGG" id="acan:ACA1_071400"/>
<feature type="binding site" evidence="5">
    <location>
        <position position="121"/>
    </location>
    <ligand>
        <name>Fe cation</name>
        <dbReference type="ChEBI" id="CHEBI:24875"/>
        <note>catalytic</note>
    </ligand>
</feature>
<feature type="binding site" evidence="5">
    <location>
        <position position="123"/>
    </location>
    <ligand>
        <name>Fe cation</name>
        <dbReference type="ChEBI" id="CHEBI:24875"/>
        <note>catalytic</note>
    </ligand>
</feature>
<dbReference type="RefSeq" id="XP_004353046.1">
    <property type="nucleotide sequence ID" value="XM_004352994.1"/>
</dbReference>
<proteinExistence type="predicted"/>
<dbReference type="GeneID" id="14924499"/>
<keyword evidence="4 5" id="KW-0408">Iron</keyword>
<dbReference type="EMBL" id="KB007857">
    <property type="protein sequence ID" value="ELR23518.1"/>
    <property type="molecule type" value="Genomic_DNA"/>
</dbReference>
<keyword evidence="3" id="KW-0560">Oxidoreductase</keyword>
<evidence type="ECO:0000256" key="3">
    <source>
        <dbReference type="ARBA" id="ARBA00023002"/>
    </source>
</evidence>
<dbReference type="InterPro" id="IPR027450">
    <property type="entry name" value="AlkB-like"/>
</dbReference>
<evidence type="ECO:0000313" key="9">
    <source>
        <dbReference type="Proteomes" id="UP000011083"/>
    </source>
</evidence>
<dbReference type="AlphaFoldDB" id="L8HFK5"/>
<dbReference type="SUPFAM" id="SSF51197">
    <property type="entry name" value="Clavaminate synthase-like"/>
    <property type="match status" value="1"/>
</dbReference>
<feature type="region of interest" description="Disordered" evidence="6">
    <location>
        <begin position="200"/>
        <end position="220"/>
    </location>
</feature>
<evidence type="ECO:0000313" key="8">
    <source>
        <dbReference type="EMBL" id="ELR23518.1"/>
    </source>
</evidence>
<organism evidence="8 9">
    <name type="scientific">Acanthamoeba castellanii (strain ATCC 30010 / Neff)</name>
    <dbReference type="NCBI Taxonomy" id="1257118"/>
    <lineage>
        <taxon>Eukaryota</taxon>
        <taxon>Amoebozoa</taxon>
        <taxon>Discosea</taxon>
        <taxon>Longamoebia</taxon>
        <taxon>Centramoebida</taxon>
        <taxon>Acanthamoebidae</taxon>
        <taxon>Acanthamoeba</taxon>
    </lineage>
</organism>
<dbReference type="Gene3D" id="2.60.120.590">
    <property type="entry name" value="Alpha-ketoglutarate-dependent dioxygenase AlkB-like"/>
    <property type="match status" value="1"/>
</dbReference>
<dbReference type="GO" id="GO:0035515">
    <property type="term" value="F:oxidative RNA demethylase activity"/>
    <property type="evidence" value="ECO:0007669"/>
    <property type="project" value="TreeGrafter"/>
</dbReference>
<comment type="cofactor">
    <cofactor evidence="5">
        <name>Fe(2+)</name>
        <dbReference type="ChEBI" id="CHEBI:29033"/>
    </cofactor>
    <text evidence="5">Binds 1 Fe(2+) ion per subunit.</text>
</comment>